<dbReference type="OrthoDB" id="3561114at2759"/>
<evidence type="ECO:0000313" key="2">
    <source>
        <dbReference type="EMBL" id="TGO10935.1"/>
    </source>
</evidence>
<organism evidence="2 3">
    <name type="scientific">Botrytis tulipae</name>
    <dbReference type="NCBI Taxonomy" id="87230"/>
    <lineage>
        <taxon>Eukaryota</taxon>
        <taxon>Fungi</taxon>
        <taxon>Dikarya</taxon>
        <taxon>Ascomycota</taxon>
        <taxon>Pezizomycotina</taxon>
        <taxon>Leotiomycetes</taxon>
        <taxon>Helotiales</taxon>
        <taxon>Sclerotiniaceae</taxon>
        <taxon>Botrytis</taxon>
    </lineage>
</organism>
<name>A0A4Z1EF04_9HELO</name>
<dbReference type="Proteomes" id="UP000297777">
    <property type="component" value="Unassembled WGS sequence"/>
</dbReference>
<evidence type="ECO:0000313" key="3">
    <source>
        <dbReference type="Proteomes" id="UP000297777"/>
    </source>
</evidence>
<accession>A0A4Z1EF04</accession>
<comment type="caution">
    <text evidence="2">The sequence shown here is derived from an EMBL/GenBank/DDBJ whole genome shotgun (WGS) entry which is preliminary data.</text>
</comment>
<evidence type="ECO:0000256" key="1">
    <source>
        <dbReference type="SAM" id="MobiDB-lite"/>
    </source>
</evidence>
<sequence>MDQFLLTEGSANNFNLQNVFENRQALLQQILGQVVAIPGMTQELTSKFLDLYRQFEGLLLATPVPGLVFRYGGRIAQVNFHSILNVGKNDSGHICVHHLWKGDCGFVLVEDVFSFFRSSKIFRHGYNKSPLVRRRTTLLSNEKEKLYSQPMMYEIISRAGRLMMGTSSGSLLSQDRVCFYIERVGFMERFAEDVNFLFPEEQKIDAGNNDHEDILSDDDSMFGPRIIQTPATSSAAESDEFTIHTDDNSDQDDVEEDQYSNDEDEDAQDDANTNHAIHLVATLRTRLDNVAARERDVEDREATLKTDTAALERQKIDQENILAARAAAIEKQKIDQETALATRAITLTRRGMDRENALAARTRELERHEIDTGIELAARERAIAYHERGLGPMPDMPHEPDANYCAQFRKGQCFYREENMAGAQMCPLAEQNPIVENEVNKLLEMIKIHPFFGKLFLQDSFVNQSENIKPLLLASPEPSLIFRFGLESRDVTFVRNPGFEPMMCSLVARRGLVLMVQTYNKTVVLFSNGSASLKHVPVKSVQTLLKSKKSFRQSSKIFETSNAAKETQSTLNTTVDNHEKSMRCLVDCNDSTAHNKILQVAKGGNSEAGLLLAVKIPHAAKSSQNQESHLMSRKVNLQELEHSYAIRNSALEERESIMEMREADYRSRYAYYEKLFAAMRINEDGFTARESAVTERENIANELEKTLRDRIHSLEIDEEVQALKASERNEALKTRNHCLHEREELVVLGRSVMRARESHVTRREYLIEIRDKKLEDVEQTFLASEATVKAIETVLNLRESAVKASEDAVNQRENAVKSEKATLKHDREALELYESNLRYTEERLQKKDEKLNWEFTNREVLVIEREQKIEAIEGASKMGWVIPGIVQR</sequence>
<keyword evidence="3" id="KW-1185">Reference proteome</keyword>
<gene>
    <name evidence="2" type="ORF">BTUL_0121g00080</name>
</gene>
<dbReference type="EMBL" id="PQXH01000121">
    <property type="protein sequence ID" value="TGO10935.1"/>
    <property type="molecule type" value="Genomic_DNA"/>
</dbReference>
<reference evidence="2 3" key="1">
    <citation type="submission" date="2017-12" db="EMBL/GenBank/DDBJ databases">
        <title>Comparative genomics of Botrytis spp.</title>
        <authorList>
            <person name="Valero-Jimenez C.A."/>
            <person name="Tapia P."/>
            <person name="Veloso J."/>
            <person name="Silva-Moreno E."/>
            <person name="Staats M."/>
            <person name="Valdes J.H."/>
            <person name="Van Kan J.A.L."/>
        </authorList>
    </citation>
    <scope>NUCLEOTIDE SEQUENCE [LARGE SCALE GENOMIC DNA]</scope>
    <source>
        <strain evidence="2 3">Bt9001</strain>
    </source>
</reference>
<proteinExistence type="predicted"/>
<dbReference type="AlphaFoldDB" id="A0A4Z1EF04"/>
<protein>
    <submittedName>
        <fullName evidence="2">Uncharacterized protein</fullName>
    </submittedName>
</protein>
<feature type="compositionally biased region" description="Acidic residues" evidence="1">
    <location>
        <begin position="248"/>
        <end position="269"/>
    </location>
</feature>
<feature type="region of interest" description="Disordered" evidence="1">
    <location>
        <begin position="230"/>
        <end position="272"/>
    </location>
</feature>